<accession>A0A1G9SNR3</accession>
<dbReference type="RefSeq" id="WP_089659407.1">
    <property type="nucleotide sequence ID" value="NZ_FNGH01000012.1"/>
</dbReference>
<keyword evidence="1" id="KW-0812">Transmembrane</keyword>
<proteinExistence type="predicted"/>
<gene>
    <name evidence="3" type="ORF">SAMN05192555_11288</name>
</gene>
<feature type="transmembrane region" description="Helical" evidence="1">
    <location>
        <begin position="132"/>
        <end position="156"/>
    </location>
</feature>
<reference evidence="4" key="1">
    <citation type="submission" date="2016-10" db="EMBL/GenBank/DDBJ databases">
        <authorList>
            <person name="Varghese N."/>
            <person name="Submissions S."/>
        </authorList>
    </citation>
    <scope>NUCLEOTIDE SEQUENCE [LARGE SCALE GENOMIC DNA]</scope>
    <source>
        <strain evidence="4">AAP</strain>
    </source>
</reference>
<feature type="transmembrane region" description="Helical" evidence="1">
    <location>
        <begin position="43"/>
        <end position="62"/>
    </location>
</feature>
<dbReference type="AlphaFoldDB" id="A0A1G9SNR3"/>
<organism evidence="3 4">
    <name type="scientific">Franzmannia pantelleriensis</name>
    <dbReference type="NCBI Taxonomy" id="48727"/>
    <lineage>
        <taxon>Bacteria</taxon>
        <taxon>Pseudomonadati</taxon>
        <taxon>Pseudomonadota</taxon>
        <taxon>Gammaproteobacteria</taxon>
        <taxon>Oceanospirillales</taxon>
        <taxon>Halomonadaceae</taxon>
        <taxon>Franzmannia</taxon>
    </lineage>
</organism>
<feature type="transmembrane region" description="Helical" evidence="1">
    <location>
        <begin position="82"/>
        <end position="102"/>
    </location>
</feature>
<name>A0A1G9SNR3_9GAMM</name>
<dbReference type="STRING" id="48727.SAMN05192555_11288"/>
<keyword evidence="1" id="KW-1133">Transmembrane helix</keyword>
<dbReference type="Pfam" id="PF07331">
    <property type="entry name" value="TctB"/>
    <property type="match status" value="1"/>
</dbReference>
<evidence type="ECO:0000313" key="3">
    <source>
        <dbReference type="EMBL" id="SDM37024.1"/>
    </source>
</evidence>
<keyword evidence="4" id="KW-1185">Reference proteome</keyword>
<dbReference type="Proteomes" id="UP000199107">
    <property type="component" value="Unassembled WGS sequence"/>
</dbReference>
<sequence length="157" mass="17234">MDNKPDKLQVGERVFDWLLLLFSGAVFYHAYQITGFSSINSAGAFPIGLSLILIASSITILAGHRRKQKPDTQGALDELKAFLHQHFPLNVLVFSALAVAYLIAIEPASFFLSTFVFLVLAMLFLRRGKAIGSLLTAAGAIAVIYVLFTVVFRVYLP</sequence>
<dbReference type="EMBL" id="FNGH01000012">
    <property type="protein sequence ID" value="SDM37024.1"/>
    <property type="molecule type" value="Genomic_DNA"/>
</dbReference>
<dbReference type="OrthoDB" id="6895128at2"/>
<dbReference type="InterPro" id="IPR009936">
    <property type="entry name" value="DUF1468"/>
</dbReference>
<evidence type="ECO:0000313" key="4">
    <source>
        <dbReference type="Proteomes" id="UP000199107"/>
    </source>
</evidence>
<evidence type="ECO:0000256" key="1">
    <source>
        <dbReference type="SAM" id="Phobius"/>
    </source>
</evidence>
<feature type="domain" description="DUF1468" evidence="2">
    <location>
        <begin position="17"/>
        <end position="157"/>
    </location>
</feature>
<keyword evidence="1" id="KW-0472">Membrane</keyword>
<evidence type="ECO:0000259" key="2">
    <source>
        <dbReference type="Pfam" id="PF07331"/>
    </source>
</evidence>
<protein>
    <submittedName>
        <fullName evidence="3">Tripartite tricarboxylate transporter TctB family protein</fullName>
    </submittedName>
</protein>
<feature type="transmembrane region" description="Helical" evidence="1">
    <location>
        <begin position="14"/>
        <end position="31"/>
    </location>
</feature>
<feature type="transmembrane region" description="Helical" evidence="1">
    <location>
        <begin position="108"/>
        <end position="125"/>
    </location>
</feature>